<dbReference type="Proteomes" id="UP000309133">
    <property type="component" value="Unassembled WGS sequence"/>
</dbReference>
<dbReference type="InterPro" id="IPR011995">
    <property type="entry name" value="OMPdecase_type-2"/>
</dbReference>
<name>A0A4S4FTZ0_9MICO</name>
<evidence type="ECO:0000256" key="4">
    <source>
        <dbReference type="ARBA" id="ARBA00022975"/>
    </source>
</evidence>
<keyword evidence="4" id="KW-0665">Pyrimidine biosynthesis</keyword>
<evidence type="ECO:0000259" key="8">
    <source>
        <dbReference type="SMART" id="SM00934"/>
    </source>
</evidence>
<keyword evidence="3" id="KW-0210">Decarboxylase</keyword>
<dbReference type="InterPro" id="IPR011060">
    <property type="entry name" value="RibuloseP-bd_barrel"/>
</dbReference>
<keyword evidence="5 9" id="KW-0456">Lyase</keyword>
<dbReference type="Pfam" id="PF00215">
    <property type="entry name" value="OMPdecase"/>
    <property type="match status" value="1"/>
</dbReference>
<sequence length="292" mass="29640">MNHPRPESFGARLGAAFDAHGHLCVGIDPHEYLLSDWGLAQSATGALEFGLRVVEACAGRVGIIKPQVAFYERFGSLGFRALEDVLASARDAGLLVIADAKRGDLGSTFEAYAAAWFGADSPLEADALTVAPYMGFGSLAAPLAQAKSRGKGIFVLAATSNPEAGELQTATVSRGSQAGSSVAGSIAAAVAAYNAEHYEAERLGSIGVVIGATVDVDELGISVEGLAASPAAPVLAPGFGFQGAEAGDVRRILGASADHAIVTASRSILSAGPGGLGTAIDKQVRQVSEAYE</sequence>
<comment type="similarity">
    <text evidence="2">Belongs to the OMP decarboxylase family. Type 2 subfamily.</text>
</comment>
<evidence type="ECO:0000256" key="1">
    <source>
        <dbReference type="ARBA" id="ARBA00004861"/>
    </source>
</evidence>
<dbReference type="GO" id="GO:0006207">
    <property type="term" value="P:'de novo' pyrimidine nucleobase biosynthetic process"/>
    <property type="evidence" value="ECO:0007669"/>
    <property type="project" value="InterPro"/>
</dbReference>
<dbReference type="InterPro" id="IPR013785">
    <property type="entry name" value="Aldolase_TIM"/>
</dbReference>
<evidence type="ECO:0000256" key="3">
    <source>
        <dbReference type="ARBA" id="ARBA00022793"/>
    </source>
</evidence>
<dbReference type="NCBIfam" id="TIGR02127">
    <property type="entry name" value="pyrF_sub2"/>
    <property type="match status" value="1"/>
</dbReference>
<gene>
    <name evidence="9" type="primary">pyrF</name>
    <name evidence="9" type="ORF">E6C64_01455</name>
</gene>
<accession>A0A4S4FTZ0</accession>
<evidence type="ECO:0000313" key="10">
    <source>
        <dbReference type="Proteomes" id="UP000309133"/>
    </source>
</evidence>
<evidence type="ECO:0000256" key="7">
    <source>
        <dbReference type="NCBIfam" id="TIGR02127"/>
    </source>
</evidence>
<organism evidence="9 10">
    <name type="scientific">Naasia lichenicola</name>
    <dbReference type="NCBI Taxonomy" id="2565933"/>
    <lineage>
        <taxon>Bacteria</taxon>
        <taxon>Bacillati</taxon>
        <taxon>Actinomycetota</taxon>
        <taxon>Actinomycetes</taxon>
        <taxon>Micrococcales</taxon>
        <taxon>Microbacteriaceae</taxon>
        <taxon>Naasia</taxon>
    </lineage>
</organism>
<dbReference type="PANTHER" id="PTHR43375:SF1">
    <property type="entry name" value="OROTIDINE 5'-PHOSPHATE DECARBOXYLASE"/>
    <property type="match status" value="1"/>
</dbReference>
<evidence type="ECO:0000256" key="2">
    <source>
        <dbReference type="ARBA" id="ARBA00008847"/>
    </source>
</evidence>
<dbReference type="EC" id="4.1.1.23" evidence="7"/>
<dbReference type="CDD" id="cd04725">
    <property type="entry name" value="OMP_decarboxylase_like"/>
    <property type="match status" value="1"/>
</dbReference>
<dbReference type="AlphaFoldDB" id="A0A4S4FTZ0"/>
<dbReference type="SMART" id="SM00934">
    <property type="entry name" value="OMPdecase"/>
    <property type="match status" value="1"/>
</dbReference>
<dbReference type="OrthoDB" id="9808470at2"/>
<dbReference type="GO" id="GO:0044205">
    <property type="term" value="P:'de novo' UMP biosynthetic process"/>
    <property type="evidence" value="ECO:0007669"/>
    <property type="project" value="UniProtKB-UniPathway"/>
</dbReference>
<comment type="pathway">
    <text evidence="1">Pyrimidine metabolism; UMP biosynthesis via de novo pathway; UMP from orotate: step 2/2.</text>
</comment>
<feature type="domain" description="Orotidine 5'-phosphate decarboxylase" evidence="8">
    <location>
        <begin position="22"/>
        <end position="280"/>
    </location>
</feature>
<dbReference type="SUPFAM" id="SSF51366">
    <property type="entry name" value="Ribulose-phoshate binding barrel"/>
    <property type="match status" value="1"/>
</dbReference>
<dbReference type="RefSeq" id="WP_136425837.1">
    <property type="nucleotide sequence ID" value="NZ_SSSM01000001.1"/>
</dbReference>
<protein>
    <recommendedName>
        <fullName evidence="7">Orotidine-5'-phosphate decarboxylase</fullName>
        <ecNumber evidence="7">4.1.1.23</ecNumber>
    </recommendedName>
</protein>
<dbReference type="EMBL" id="SSSM01000001">
    <property type="protein sequence ID" value="THG33056.1"/>
    <property type="molecule type" value="Genomic_DNA"/>
</dbReference>
<evidence type="ECO:0000313" key="9">
    <source>
        <dbReference type="EMBL" id="THG33056.1"/>
    </source>
</evidence>
<proteinExistence type="inferred from homology"/>
<keyword evidence="10" id="KW-1185">Reference proteome</keyword>
<dbReference type="InterPro" id="IPR001754">
    <property type="entry name" value="OMPdeCOase_dom"/>
</dbReference>
<comment type="caution">
    <text evidence="9">The sequence shown here is derived from an EMBL/GenBank/DDBJ whole genome shotgun (WGS) entry which is preliminary data.</text>
</comment>
<dbReference type="PANTHER" id="PTHR43375">
    <property type="entry name" value="OROTIDINE 5'-PHOSPHATE DECARBOXYLASE"/>
    <property type="match status" value="1"/>
</dbReference>
<reference evidence="9 10" key="1">
    <citation type="submission" date="2019-04" db="EMBL/GenBank/DDBJ databases">
        <authorList>
            <person name="Jiang L."/>
        </authorList>
    </citation>
    <scope>NUCLEOTIDE SEQUENCE [LARGE SCALE GENOMIC DNA]</scope>
    <source>
        <strain evidence="9 10">YIM 131853</strain>
    </source>
</reference>
<evidence type="ECO:0000256" key="6">
    <source>
        <dbReference type="ARBA" id="ARBA00049157"/>
    </source>
</evidence>
<dbReference type="UniPathway" id="UPA00070">
    <property type="reaction ID" value="UER00120"/>
</dbReference>
<dbReference type="GO" id="GO:0004590">
    <property type="term" value="F:orotidine-5'-phosphate decarboxylase activity"/>
    <property type="evidence" value="ECO:0007669"/>
    <property type="project" value="UniProtKB-UniRule"/>
</dbReference>
<dbReference type="Gene3D" id="3.20.20.70">
    <property type="entry name" value="Aldolase class I"/>
    <property type="match status" value="1"/>
</dbReference>
<evidence type="ECO:0000256" key="5">
    <source>
        <dbReference type="ARBA" id="ARBA00023239"/>
    </source>
</evidence>
<comment type="catalytic activity">
    <reaction evidence="6">
        <text>orotidine 5'-phosphate + H(+) = UMP + CO2</text>
        <dbReference type="Rhea" id="RHEA:11596"/>
        <dbReference type="ChEBI" id="CHEBI:15378"/>
        <dbReference type="ChEBI" id="CHEBI:16526"/>
        <dbReference type="ChEBI" id="CHEBI:57538"/>
        <dbReference type="ChEBI" id="CHEBI:57865"/>
        <dbReference type="EC" id="4.1.1.23"/>
    </reaction>
</comment>